<evidence type="ECO:0000256" key="2">
    <source>
        <dbReference type="SAM" id="Phobius"/>
    </source>
</evidence>
<gene>
    <name evidence="3" type="ORF">CIB84_007828</name>
</gene>
<dbReference type="Proteomes" id="UP000237246">
    <property type="component" value="Unassembled WGS sequence"/>
</dbReference>
<keyword evidence="2" id="KW-0472">Membrane</keyword>
<sequence>NLLYVFSAVSVFINFNLFILFLSSIEISVSHGQPSLAAVSSISSVISSTSICAKKEEIKKEVPTEEKPNTSETVRQMLQDEMFKLVQLQQINLMSLMQIVQSSFANLPNLQQTLQQYQSVHLEGIQPVPPAEGNGSGRPSCSAGASLKTQLPTEDDRGKYDQKSSDFQPTNSLRDESNNVHIENHQDVSLSLLGSHSRETGFIPSSQDLRSLAPVKPFHLLAPSSDIQKAPKFIPIEKNTDYSNGFPLLKLESGYHSKPAFLHPIETSSAFARPPPIPQVAWNSSDSLWNHQSSYKERRSKATAHLNMSRYKPEISRQMQEEEKRWAETVHKPPSKHRCSSQYEEREVSLEQQFSGNVKMDSTVTTSDVAGIPLLHLNLDSVPRLPPVIRQTISTDLIPVKPVPKETDCRETLQHTRISLLHANLPQQRKVPKFIPPQDLIAFEQYYYHHTVTSASFGQDQTKPIQLLKTDLKPFEPRGVQNSTKRQAKLLKQKRRDRKQMKEKVEKEKRSVSFCPDDSIINISDTVMAVEPKMVL</sequence>
<feature type="compositionally biased region" description="Basic and acidic residues" evidence="1">
    <location>
        <begin position="154"/>
        <end position="164"/>
    </location>
</feature>
<dbReference type="PANTHER" id="PTHR14492">
    <property type="entry name" value="JBTS17"/>
    <property type="match status" value="1"/>
</dbReference>
<dbReference type="GO" id="GO:0035869">
    <property type="term" value="C:ciliary transition zone"/>
    <property type="evidence" value="ECO:0007669"/>
    <property type="project" value="TreeGrafter"/>
</dbReference>
<dbReference type="AlphaFoldDB" id="A0A2P4SWC6"/>
<feature type="transmembrane region" description="Helical" evidence="2">
    <location>
        <begin position="6"/>
        <end position="25"/>
    </location>
</feature>
<feature type="compositionally biased region" description="Basic residues" evidence="1">
    <location>
        <begin position="486"/>
        <end position="499"/>
    </location>
</feature>
<dbReference type="GO" id="GO:0060271">
    <property type="term" value="P:cilium assembly"/>
    <property type="evidence" value="ECO:0007669"/>
    <property type="project" value="TreeGrafter"/>
</dbReference>
<feature type="region of interest" description="Disordered" evidence="1">
    <location>
        <begin position="125"/>
        <end position="176"/>
    </location>
</feature>
<name>A0A2P4SWC6_BAMTH</name>
<dbReference type="EMBL" id="PPHD01019399">
    <property type="protein sequence ID" value="POI28422.1"/>
    <property type="molecule type" value="Genomic_DNA"/>
</dbReference>
<feature type="region of interest" description="Disordered" evidence="1">
    <location>
        <begin position="476"/>
        <end position="508"/>
    </location>
</feature>
<dbReference type="OrthoDB" id="5974632at2759"/>
<evidence type="ECO:0000313" key="3">
    <source>
        <dbReference type="EMBL" id="POI28422.1"/>
    </source>
</evidence>
<comment type="caution">
    <text evidence="3">The sequence shown here is derived from an EMBL/GenBank/DDBJ whole genome shotgun (WGS) entry which is preliminary data.</text>
</comment>
<organism evidence="3 4">
    <name type="scientific">Bambusicola thoracicus</name>
    <name type="common">Chinese bamboo-partridge</name>
    <name type="synonym">Perdix thoracica</name>
    <dbReference type="NCBI Taxonomy" id="9083"/>
    <lineage>
        <taxon>Eukaryota</taxon>
        <taxon>Metazoa</taxon>
        <taxon>Chordata</taxon>
        <taxon>Craniata</taxon>
        <taxon>Vertebrata</taxon>
        <taxon>Euteleostomi</taxon>
        <taxon>Archelosauria</taxon>
        <taxon>Archosauria</taxon>
        <taxon>Dinosauria</taxon>
        <taxon>Saurischia</taxon>
        <taxon>Theropoda</taxon>
        <taxon>Coelurosauria</taxon>
        <taxon>Aves</taxon>
        <taxon>Neognathae</taxon>
        <taxon>Galloanserae</taxon>
        <taxon>Galliformes</taxon>
        <taxon>Phasianidae</taxon>
        <taxon>Perdicinae</taxon>
        <taxon>Bambusicola</taxon>
    </lineage>
</organism>
<evidence type="ECO:0000256" key="1">
    <source>
        <dbReference type="SAM" id="MobiDB-lite"/>
    </source>
</evidence>
<proteinExistence type="predicted"/>
<dbReference type="PANTHER" id="PTHR14492:SF4">
    <property type="entry name" value="CILIOGENESIS AND PLANAR POLARITY EFFECTOR 1"/>
    <property type="match status" value="1"/>
</dbReference>
<keyword evidence="4" id="KW-1185">Reference proteome</keyword>
<keyword evidence="2" id="KW-1133">Transmembrane helix</keyword>
<dbReference type="InterPro" id="IPR028236">
    <property type="entry name" value="CPLANE1"/>
</dbReference>
<protein>
    <submittedName>
        <fullName evidence="3">Uncharacterized protein</fullName>
    </submittedName>
</protein>
<feature type="non-terminal residue" evidence="3">
    <location>
        <position position="1"/>
    </location>
</feature>
<evidence type="ECO:0000313" key="4">
    <source>
        <dbReference type="Proteomes" id="UP000237246"/>
    </source>
</evidence>
<accession>A0A2P4SWC6</accession>
<reference evidence="3 4" key="1">
    <citation type="submission" date="2018-01" db="EMBL/GenBank/DDBJ databases">
        <title>Comparison of the Chinese Bamboo Partridge and Red Junglefowl genome sequences highlights the importance of demography in genome evolution.</title>
        <authorList>
            <person name="Tiley G.P."/>
            <person name="Kimball R.T."/>
            <person name="Braun E.L."/>
            <person name="Burleigh J.G."/>
        </authorList>
    </citation>
    <scope>NUCLEOTIDE SEQUENCE [LARGE SCALE GENOMIC DNA]</scope>
    <source>
        <strain evidence="3">RTK389</strain>
        <tissue evidence="3">Blood</tissue>
    </source>
</reference>
<keyword evidence="2" id="KW-0812">Transmembrane</keyword>